<dbReference type="Proteomes" id="UP000182985">
    <property type="component" value="Unassembled WGS sequence"/>
</dbReference>
<evidence type="ECO:0000313" key="2">
    <source>
        <dbReference type="Proteomes" id="UP000182985"/>
    </source>
</evidence>
<evidence type="ECO:0000313" key="1">
    <source>
        <dbReference type="EMBL" id="OIS92684.1"/>
    </source>
</evidence>
<proteinExistence type="predicted"/>
<organism evidence="1 2">
    <name type="scientific">Brucella cytisi</name>
    <dbReference type="NCBI Taxonomy" id="407152"/>
    <lineage>
        <taxon>Bacteria</taxon>
        <taxon>Pseudomonadati</taxon>
        <taxon>Pseudomonadota</taxon>
        <taxon>Alphaproteobacteria</taxon>
        <taxon>Hyphomicrobiales</taxon>
        <taxon>Brucellaceae</taxon>
        <taxon>Brucella/Ochrobactrum group</taxon>
        <taxon>Brucella</taxon>
    </lineage>
</organism>
<reference evidence="1 2" key="1">
    <citation type="submission" date="2016-10" db="EMBL/GenBank/DDBJ databases">
        <title>The Draft Genome Sequence of the Potato Rhizosphere Bacteria Ochrobactrum sp. IPA7.2.</title>
        <authorList>
            <person name="Gogoleva N.E."/>
            <person name="Khlopko Y.A."/>
            <person name="Burygin G.L."/>
            <person name="Plotnikov A.O."/>
        </authorList>
    </citation>
    <scope>NUCLEOTIDE SEQUENCE [LARGE SCALE GENOMIC DNA]</scope>
    <source>
        <strain evidence="1 2">IPA7.2</strain>
    </source>
</reference>
<dbReference type="EMBL" id="MOEC01000014">
    <property type="protein sequence ID" value="OIS92684.1"/>
    <property type="molecule type" value="Genomic_DNA"/>
</dbReference>
<keyword evidence="2" id="KW-1185">Reference proteome</keyword>
<dbReference type="RefSeq" id="WP_071632393.1">
    <property type="nucleotide sequence ID" value="NZ_MOEC01000014.1"/>
</dbReference>
<dbReference type="OrthoDB" id="7018911at2"/>
<comment type="caution">
    <text evidence="1">The sequence shown here is derived from an EMBL/GenBank/DDBJ whole genome shotgun (WGS) entry which is preliminary data.</text>
</comment>
<name>A0A1J6HIF1_9HYPH</name>
<gene>
    <name evidence="1" type="ORF">BLA27_14655</name>
</gene>
<accession>A0A1J6HIF1</accession>
<sequence>MEVEDGHLHIFLAAFPSEADALVFSQKQWEPEPGEDASDEEYAAWEDRNPSWPMRAEQGFTYLDGDFVETIWGTGPTGSEANWGYLASLLDADDVGRCKDLAPARSNTLIVIDERALGGFDFTFRTTATITYCGRYRRRRT</sequence>
<protein>
    <submittedName>
        <fullName evidence="1">Uncharacterized protein</fullName>
    </submittedName>
</protein>
<dbReference type="AlphaFoldDB" id="A0A1J6HIF1"/>